<dbReference type="OrthoDB" id="10256524at2759"/>
<dbReference type="GO" id="GO:0016020">
    <property type="term" value="C:membrane"/>
    <property type="evidence" value="ECO:0007669"/>
    <property type="project" value="InterPro"/>
</dbReference>
<sequence>MVDMRCITAKAHPFNDGQKQSNHLAPVAQQGPGMAQAWDAAYIKSLVYPYTLSFNDTIQKTTNFTLRIANTGDAKVEYNIGQVAASSIYILTKDGREADIFPLQHFKSSTKLDSSSSKIIADPGKVGHVHVRLTSSRADELHRLPYHFGYVSINGTYGSALTVPYQHIGADFQSILVIPTGATNIYNSTDHSAGSDQDAHALCSAKTRHN</sequence>
<gene>
    <name evidence="4" type="ORF">VHEMI09826</name>
</gene>
<organism evidence="4 5">
    <name type="scientific">[Torrubiella] hemipterigena</name>
    <dbReference type="NCBI Taxonomy" id="1531966"/>
    <lineage>
        <taxon>Eukaryota</taxon>
        <taxon>Fungi</taxon>
        <taxon>Dikarya</taxon>
        <taxon>Ascomycota</taxon>
        <taxon>Pezizomycotina</taxon>
        <taxon>Sordariomycetes</taxon>
        <taxon>Hypocreomycetidae</taxon>
        <taxon>Hypocreales</taxon>
        <taxon>Clavicipitaceae</taxon>
        <taxon>Clavicipitaceae incertae sedis</taxon>
        <taxon>'Torrubiella' clade</taxon>
    </lineage>
</organism>
<dbReference type="HOGENOM" id="CLU_1310879_0_0_1"/>
<evidence type="ECO:0000256" key="1">
    <source>
        <dbReference type="ARBA" id="ARBA00011073"/>
    </source>
</evidence>
<feature type="domain" description="C5a peptidase/Subtilisin-like protease SBT2-like Fn3-like" evidence="3">
    <location>
        <begin position="53"/>
        <end position="165"/>
    </location>
</feature>
<accession>A0A0A1TQS9</accession>
<dbReference type="Proteomes" id="UP000039046">
    <property type="component" value="Unassembled WGS sequence"/>
</dbReference>
<dbReference type="Pfam" id="PF06280">
    <property type="entry name" value="fn3_5"/>
    <property type="match status" value="1"/>
</dbReference>
<dbReference type="GO" id="GO:0004252">
    <property type="term" value="F:serine-type endopeptidase activity"/>
    <property type="evidence" value="ECO:0007669"/>
    <property type="project" value="InterPro"/>
</dbReference>
<evidence type="ECO:0000256" key="2">
    <source>
        <dbReference type="ARBA" id="ARBA00022729"/>
    </source>
</evidence>
<evidence type="ECO:0000313" key="4">
    <source>
        <dbReference type="EMBL" id="CEJ94285.1"/>
    </source>
</evidence>
<keyword evidence="2" id="KW-0732">Signal</keyword>
<evidence type="ECO:0000313" key="5">
    <source>
        <dbReference type="Proteomes" id="UP000039046"/>
    </source>
</evidence>
<keyword evidence="5" id="KW-1185">Reference proteome</keyword>
<dbReference type="InterPro" id="IPR010435">
    <property type="entry name" value="C5a/SBT2-like_Fn3"/>
</dbReference>
<proteinExistence type="inferred from homology"/>
<evidence type="ECO:0000259" key="3">
    <source>
        <dbReference type="Pfam" id="PF06280"/>
    </source>
</evidence>
<dbReference type="AlphaFoldDB" id="A0A0A1TQS9"/>
<dbReference type="STRING" id="1531966.A0A0A1TQS9"/>
<protein>
    <recommendedName>
        <fullName evidence="3">C5a peptidase/Subtilisin-like protease SBT2-like Fn3-like domain-containing protein</fullName>
    </recommendedName>
</protein>
<dbReference type="EMBL" id="CDHN01000006">
    <property type="protein sequence ID" value="CEJ94285.1"/>
    <property type="molecule type" value="Genomic_DNA"/>
</dbReference>
<comment type="similarity">
    <text evidence="1">Belongs to the peptidase S8 family.</text>
</comment>
<reference evidence="4 5" key="1">
    <citation type="journal article" date="2015" name="Genome Announc.">
        <title>Draft Genome Sequence and Gene Annotation of the Entomopathogenic Fungus Verticillium hemipterigenum.</title>
        <authorList>
            <person name="Horn F."/>
            <person name="Habel A."/>
            <person name="Scharf D.H."/>
            <person name="Dworschak J."/>
            <person name="Brakhage A.A."/>
            <person name="Guthke R."/>
            <person name="Hertweck C."/>
            <person name="Linde J."/>
        </authorList>
    </citation>
    <scope>NUCLEOTIDE SEQUENCE [LARGE SCALE GENOMIC DNA]</scope>
</reference>
<name>A0A0A1TQS9_9HYPO</name>